<dbReference type="AlphaFoldDB" id="A0A1G2IX24"/>
<dbReference type="Proteomes" id="UP000178650">
    <property type="component" value="Unassembled WGS sequence"/>
</dbReference>
<sequence length="96" mass="11051">MIDLILFIIFVLSFGGVLFILARKLPVLASLPQNGKTGIRKHNIILNAENKIKNVLLAFEKQIYLHRFLSFVKVMTLKIETKVDSLLCDIRKKQKK</sequence>
<comment type="caution">
    <text evidence="1">The sequence shown here is derived from an EMBL/GenBank/DDBJ whole genome shotgun (WGS) entry which is preliminary data.</text>
</comment>
<proteinExistence type="predicted"/>
<reference evidence="1 2" key="1">
    <citation type="journal article" date="2016" name="Nat. Commun.">
        <title>Thousands of microbial genomes shed light on interconnected biogeochemical processes in an aquifer system.</title>
        <authorList>
            <person name="Anantharaman K."/>
            <person name="Brown C.T."/>
            <person name="Hug L.A."/>
            <person name="Sharon I."/>
            <person name="Castelle C.J."/>
            <person name="Probst A.J."/>
            <person name="Thomas B.C."/>
            <person name="Singh A."/>
            <person name="Wilkins M.J."/>
            <person name="Karaoz U."/>
            <person name="Brodie E.L."/>
            <person name="Williams K.H."/>
            <person name="Hubbard S.S."/>
            <person name="Banfield J.F."/>
        </authorList>
    </citation>
    <scope>NUCLEOTIDE SEQUENCE [LARGE SCALE GENOMIC DNA]</scope>
</reference>
<name>A0A1G2IX24_9BACT</name>
<evidence type="ECO:0000313" key="1">
    <source>
        <dbReference type="EMBL" id="OGZ79404.1"/>
    </source>
</evidence>
<dbReference type="EMBL" id="MHPJ01000004">
    <property type="protein sequence ID" value="OGZ79404.1"/>
    <property type="molecule type" value="Genomic_DNA"/>
</dbReference>
<gene>
    <name evidence="1" type="ORF">A2358_00370</name>
</gene>
<dbReference type="STRING" id="1802223.A2358_00370"/>
<protein>
    <submittedName>
        <fullName evidence="1">Uncharacterized protein</fullName>
    </submittedName>
</protein>
<accession>A0A1G2IX24</accession>
<organism evidence="1 2">
    <name type="scientific">Candidatus Staskawiczbacteria bacterium RIFOXYB1_FULL_37_44</name>
    <dbReference type="NCBI Taxonomy" id="1802223"/>
    <lineage>
        <taxon>Bacteria</taxon>
        <taxon>Candidatus Staskawicziibacteriota</taxon>
    </lineage>
</organism>
<evidence type="ECO:0000313" key="2">
    <source>
        <dbReference type="Proteomes" id="UP000178650"/>
    </source>
</evidence>